<name>A0A9J6DWZ1_RHIMP</name>
<gene>
    <name evidence="2" type="ORF">HPB51_024226</name>
</gene>
<keyword evidence="1" id="KW-0472">Membrane</keyword>
<sequence length="184" mass="20786">MASGQRTPFKNESRRNKRRHYTISGSHPFLEQHSPPKMVGGCFLVKLKLDACHPFSKAKIQAHQTFDVTRATSLRAPKPRRVVYFVGYMRIRMGLEMAAVHLAVYLAVYAHFDVMACRKRKQILLNDKLKMVNAAARGEKQVDIAKTMGLSKLTVSSSLKSKSIAGKQVSGEINPNRFRLRETT</sequence>
<feature type="transmembrane region" description="Helical" evidence="1">
    <location>
        <begin position="94"/>
        <end position="112"/>
    </location>
</feature>
<accession>A0A9J6DWZ1</accession>
<protein>
    <recommendedName>
        <fullName evidence="4">HTH psq-type domain-containing protein</fullName>
    </recommendedName>
</protein>
<evidence type="ECO:0000313" key="2">
    <source>
        <dbReference type="EMBL" id="KAH8026727.1"/>
    </source>
</evidence>
<evidence type="ECO:0008006" key="4">
    <source>
        <dbReference type="Google" id="ProtNLM"/>
    </source>
</evidence>
<keyword evidence="1" id="KW-0812">Transmembrane</keyword>
<evidence type="ECO:0000256" key="1">
    <source>
        <dbReference type="SAM" id="Phobius"/>
    </source>
</evidence>
<dbReference type="EMBL" id="JABSTU010000007">
    <property type="protein sequence ID" value="KAH8026727.1"/>
    <property type="molecule type" value="Genomic_DNA"/>
</dbReference>
<dbReference type="Proteomes" id="UP000821866">
    <property type="component" value="Unassembled WGS sequence"/>
</dbReference>
<dbReference type="VEuPathDB" id="VectorBase:LOC119169614"/>
<keyword evidence="3" id="KW-1185">Reference proteome</keyword>
<reference evidence="2" key="2">
    <citation type="submission" date="2021-09" db="EMBL/GenBank/DDBJ databases">
        <authorList>
            <person name="Jia N."/>
            <person name="Wang J."/>
            <person name="Shi W."/>
            <person name="Du L."/>
            <person name="Sun Y."/>
            <person name="Zhan W."/>
            <person name="Jiang J."/>
            <person name="Wang Q."/>
            <person name="Zhang B."/>
            <person name="Ji P."/>
            <person name="Sakyi L.B."/>
            <person name="Cui X."/>
            <person name="Yuan T."/>
            <person name="Jiang B."/>
            <person name="Yang W."/>
            <person name="Lam T.T.-Y."/>
            <person name="Chang Q."/>
            <person name="Ding S."/>
            <person name="Wang X."/>
            <person name="Zhu J."/>
            <person name="Ruan X."/>
            <person name="Zhao L."/>
            <person name="Wei J."/>
            <person name="Que T."/>
            <person name="Du C."/>
            <person name="Cheng J."/>
            <person name="Dai P."/>
            <person name="Han X."/>
            <person name="Huang E."/>
            <person name="Gao Y."/>
            <person name="Liu J."/>
            <person name="Shao H."/>
            <person name="Ye R."/>
            <person name="Li L."/>
            <person name="Wei W."/>
            <person name="Wang X."/>
            <person name="Wang C."/>
            <person name="Huo Q."/>
            <person name="Li W."/>
            <person name="Guo W."/>
            <person name="Chen H."/>
            <person name="Chen S."/>
            <person name="Zhou L."/>
            <person name="Zhou L."/>
            <person name="Ni X."/>
            <person name="Tian J."/>
            <person name="Zhou Y."/>
            <person name="Sheng Y."/>
            <person name="Liu T."/>
            <person name="Pan Y."/>
            <person name="Xia L."/>
            <person name="Li J."/>
            <person name="Zhao F."/>
            <person name="Cao W."/>
        </authorList>
    </citation>
    <scope>NUCLEOTIDE SEQUENCE</scope>
    <source>
        <strain evidence="2">Rmic-2018</strain>
        <tissue evidence="2">Larvae</tissue>
    </source>
</reference>
<comment type="caution">
    <text evidence="2">The sequence shown here is derived from an EMBL/GenBank/DDBJ whole genome shotgun (WGS) entry which is preliminary data.</text>
</comment>
<reference evidence="2" key="1">
    <citation type="journal article" date="2020" name="Cell">
        <title>Large-Scale Comparative Analyses of Tick Genomes Elucidate Their Genetic Diversity and Vector Capacities.</title>
        <authorList>
            <consortium name="Tick Genome and Microbiome Consortium (TIGMIC)"/>
            <person name="Jia N."/>
            <person name="Wang J."/>
            <person name="Shi W."/>
            <person name="Du L."/>
            <person name="Sun Y."/>
            <person name="Zhan W."/>
            <person name="Jiang J.F."/>
            <person name="Wang Q."/>
            <person name="Zhang B."/>
            <person name="Ji P."/>
            <person name="Bell-Sakyi L."/>
            <person name="Cui X.M."/>
            <person name="Yuan T.T."/>
            <person name="Jiang B.G."/>
            <person name="Yang W.F."/>
            <person name="Lam T.T."/>
            <person name="Chang Q.C."/>
            <person name="Ding S.J."/>
            <person name="Wang X.J."/>
            <person name="Zhu J.G."/>
            <person name="Ruan X.D."/>
            <person name="Zhao L."/>
            <person name="Wei J.T."/>
            <person name="Ye R.Z."/>
            <person name="Que T.C."/>
            <person name="Du C.H."/>
            <person name="Zhou Y.H."/>
            <person name="Cheng J.X."/>
            <person name="Dai P.F."/>
            <person name="Guo W.B."/>
            <person name="Han X.H."/>
            <person name="Huang E.J."/>
            <person name="Li L.F."/>
            <person name="Wei W."/>
            <person name="Gao Y.C."/>
            <person name="Liu J.Z."/>
            <person name="Shao H.Z."/>
            <person name="Wang X."/>
            <person name="Wang C.C."/>
            <person name="Yang T.C."/>
            <person name="Huo Q.B."/>
            <person name="Li W."/>
            <person name="Chen H.Y."/>
            <person name="Chen S.E."/>
            <person name="Zhou L.G."/>
            <person name="Ni X.B."/>
            <person name="Tian J.H."/>
            <person name="Sheng Y."/>
            <person name="Liu T."/>
            <person name="Pan Y.S."/>
            <person name="Xia L.Y."/>
            <person name="Li J."/>
            <person name="Zhao F."/>
            <person name="Cao W.C."/>
        </authorList>
    </citation>
    <scope>NUCLEOTIDE SEQUENCE</scope>
    <source>
        <strain evidence="2">Rmic-2018</strain>
    </source>
</reference>
<organism evidence="2 3">
    <name type="scientific">Rhipicephalus microplus</name>
    <name type="common">Cattle tick</name>
    <name type="synonym">Boophilus microplus</name>
    <dbReference type="NCBI Taxonomy" id="6941"/>
    <lineage>
        <taxon>Eukaryota</taxon>
        <taxon>Metazoa</taxon>
        <taxon>Ecdysozoa</taxon>
        <taxon>Arthropoda</taxon>
        <taxon>Chelicerata</taxon>
        <taxon>Arachnida</taxon>
        <taxon>Acari</taxon>
        <taxon>Parasitiformes</taxon>
        <taxon>Ixodida</taxon>
        <taxon>Ixodoidea</taxon>
        <taxon>Ixodidae</taxon>
        <taxon>Rhipicephalinae</taxon>
        <taxon>Rhipicephalus</taxon>
        <taxon>Boophilus</taxon>
    </lineage>
</organism>
<dbReference type="Gene3D" id="1.10.10.60">
    <property type="entry name" value="Homeodomain-like"/>
    <property type="match status" value="1"/>
</dbReference>
<dbReference type="AlphaFoldDB" id="A0A9J6DWZ1"/>
<evidence type="ECO:0000313" key="3">
    <source>
        <dbReference type="Proteomes" id="UP000821866"/>
    </source>
</evidence>
<proteinExistence type="predicted"/>
<keyword evidence="1" id="KW-1133">Transmembrane helix</keyword>